<dbReference type="Pfam" id="PF03765">
    <property type="entry name" value="CRAL_TRIO_N"/>
    <property type="match status" value="1"/>
</dbReference>
<reference evidence="4" key="1">
    <citation type="journal article" date="2010" name="Nat. Biotechnol.">
        <title>Draft genome sequence of the oilseed species Ricinus communis.</title>
        <authorList>
            <person name="Chan A.P."/>
            <person name="Crabtree J."/>
            <person name="Zhao Q."/>
            <person name="Lorenzi H."/>
            <person name="Orvis J."/>
            <person name="Puiu D."/>
            <person name="Melake-Berhan A."/>
            <person name="Jones K.M."/>
            <person name="Redman J."/>
            <person name="Chen G."/>
            <person name="Cahoon E.B."/>
            <person name="Gedil M."/>
            <person name="Stanke M."/>
            <person name="Haas B.J."/>
            <person name="Wortman J.R."/>
            <person name="Fraser-Liggett C.M."/>
            <person name="Ravel J."/>
            <person name="Rabinowicz P.D."/>
        </authorList>
    </citation>
    <scope>NUCLEOTIDE SEQUENCE [LARGE SCALE GENOMIC DNA]</scope>
    <source>
        <strain evidence="4">cv. Hale</strain>
    </source>
</reference>
<dbReference type="CDD" id="cd00170">
    <property type="entry name" value="SEC14"/>
    <property type="match status" value="1"/>
</dbReference>
<dbReference type="EMBL" id="EQ974243">
    <property type="protein sequence ID" value="EEF31439.1"/>
    <property type="molecule type" value="Genomic_DNA"/>
</dbReference>
<dbReference type="Pfam" id="PF00650">
    <property type="entry name" value="CRAL_TRIO"/>
    <property type="match status" value="1"/>
</dbReference>
<dbReference type="PANTHER" id="PTHR45824">
    <property type="entry name" value="GH16843P"/>
    <property type="match status" value="1"/>
</dbReference>
<feature type="domain" description="CRAL-TRIO" evidence="2">
    <location>
        <begin position="105"/>
        <end position="219"/>
    </location>
</feature>
<dbReference type="GO" id="GO:0008526">
    <property type="term" value="F:phosphatidylinositol transfer activity"/>
    <property type="evidence" value="ECO:0000318"/>
    <property type="project" value="GO_Central"/>
</dbReference>
<evidence type="ECO:0000259" key="2">
    <source>
        <dbReference type="PROSITE" id="PS50191"/>
    </source>
</evidence>
<sequence length="258" mass="29237">MSNKAILGDFHVHKPAIPGLKPAKMSKRLRASGSEKSPSLEEQRAKINDVKKMIGALADKFPALCSDASILRYLRARNWSVKKAAKMLKETLKWRLEFKPEKLRWEDIAHEAETGKIYKANYFDKKGRTVIVVRPGFQNTSAVAGQIKHLVYCLENAILTMNPDQEQMTWLVDFQWWTMACISVKAARDTLKILQDHYPERLGVAILYNPPKVFESFWTDDDNDDAAEVGPDKETEDQPCSCKNVGNGDAAEVVKELK</sequence>
<name>B9SY98_RICCO</name>
<dbReference type="Proteomes" id="UP000008311">
    <property type="component" value="Unassembled WGS sequence"/>
</dbReference>
<dbReference type="InterPro" id="IPR001251">
    <property type="entry name" value="CRAL-TRIO_dom"/>
</dbReference>
<dbReference type="SMART" id="SM01100">
    <property type="entry name" value="CRAL_TRIO_N"/>
    <property type="match status" value="1"/>
</dbReference>
<dbReference type="SUPFAM" id="SSF52087">
    <property type="entry name" value="CRAL/TRIO domain"/>
    <property type="match status" value="1"/>
</dbReference>
<evidence type="ECO:0000313" key="3">
    <source>
        <dbReference type="EMBL" id="EEF31439.1"/>
    </source>
</evidence>
<feature type="region of interest" description="Disordered" evidence="1">
    <location>
        <begin position="220"/>
        <end position="245"/>
    </location>
</feature>
<dbReference type="AlphaFoldDB" id="B9SY98"/>
<dbReference type="PANTHER" id="PTHR45824:SF18">
    <property type="entry name" value="OS01G0264700 PROTEIN"/>
    <property type="match status" value="1"/>
</dbReference>
<dbReference type="InterPro" id="IPR011074">
    <property type="entry name" value="CRAL/TRIO_N_dom"/>
</dbReference>
<accession>B9SY98</accession>
<dbReference type="Gene3D" id="3.40.525.10">
    <property type="entry name" value="CRAL-TRIO lipid binding domain"/>
    <property type="match status" value="1"/>
</dbReference>
<dbReference type="STRING" id="3988.B9SY98"/>
<evidence type="ECO:0000313" key="4">
    <source>
        <dbReference type="Proteomes" id="UP000008311"/>
    </source>
</evidence>
<keyword evidence="4" id="KW-1185">Reference proteome</keyword>
<dbReference type="SUPFAM" id="SSF46938">
    <property type="entry name" value="CRAL/TRIO N-terminal domain"/>
    <property type="match status" value="1"/>
</dbReference>
<dbReference type="InterPro" id="IPR036865">
    <property type="entry name" value="CRAL-TRIO_dom_sf"/>
</dbReference>
<evidence type="ECO:0000256" key="1">
    <source>
        <dbReference type="SAM" id="MobiDB-lite"/>
    </source>
</evidence>
<organism evidence="3 4">
    <name type="scientific">Ricinus communis</name>
    <name type="common">Castor bean</name>
    <dbReference type="NCBI Taxonomy" id="3988"/>
    <lineage>
        <taxon>Eukaryota</taxon>
        <taxon>Viridiplantae</taxon>
        <taxon>Streptophyta</taxon>
        <taxon>Embryophyta</taxon>
        <taxon>Tracheophyta</taxon>
        <taxon>Spermatophyta</taxon>
        <taxon>Magnoliopsida</taxon>
        <taxon>eudicotyledons</taxon>
        <taxon>Gunneridae</taxon>
        <taxon>Pentapetalae</taxon>
        <taxon>rosids</taxon>
        <taxon>fabids</taxon>
        <taxon>Malpighiales</taxon>
        <taxon>Euphorbiaceae</taxon>
        <taxon>Acalyphoideae</taxon>
        <taxon>Acalypheae</taxon>
        <taxon>Ricinus</taxon>
    </lineage>
</organism>
<dbReference type="InterPro" id="IPR036273">
    <property type="entry name" value="CRAL/TRIO_N_dom_sf"/>
</dbReference>
<dbReference type="PROSITE" id="PS50191">
    <property type="entry name" value="CRAL_TRIO"/>
    <property type="match status" value="1"/>
</dbReference>
<feature type="region of interest" description="Disordered" evidence="1">
    <location>
        <begin position="23"/>
        <end position="43"/>
    </location>
</feature>
<dbReference type="InterPro" id="IPR052578">
    <property type="entry name" value="PI_Transfer_CRAL-TRIO"/>
</dbReference>
<gene>
    <name evidence="3" type="ORF">RCOM_0845880</name>
</gene>
<dbReference type="SMART" id="SM00516">
    <property type="entry name" value="SEC14"/>
    <property type="match status" value="1"/>
</dbReference>
<protein>
    <submittedName>
        <fullName evidence="3">Phosphatidylinositol transfer protein PDR16, putative</fullName>
    </submittedName>
</protein>
<dbReference type="eggNOG" id="KOG1470">
    <property type="taxonomic scope" value="Eukaryota"/>
</dbReference>
<dbReference type="InParanoid" id="B9SY98"/>
<proteinExistence type="predicted"/>